<comment type="caution">
    <text evidence="1">The sequence shown here is derived from an EMBL/GenBank/DDBJ whole genome shotgun (WGS) entry which is preliminary data.</text>
</comment>
<evidence type="ECO:0000313" key="1">
    <source>
        <dbReference type="EMBL" id="CAE7575486.1"/>
    </source>
</evidence>
<dbReference type="EMBL" id="CAJNDS010002729">
    <property type="protein sequence ID" value="CAE7575486.1"/>
    <property type="molecule type" value="Genomic_DNA"/>
</dbReference>
<accession>A0A812UKW7</accession>
<dbReference type="AlphaFoldDB" id="A0A812UKW7"/>
<feature type="non-terminal residue" evidence="1">
    <location>
        <position position="1"/>
    </location>
</feature>
<protein>
    <submittedName>
        <fullName evidence="1">Uncharacterized protein</fullName>
    </submittedName>
</protein>
<feature type="non-terminal residue" evidence="1">
    <location>
        <position position="242"/>
    </location>
</feature>
<name>A0A812UKW7_9DINO</name>
<gene>
    <name evidence="1" type="ORF">SNAT2548_LOCUS32825</name>
</gene>
<reference evidence="1" key="1">
    <citation type="submission" date="2021-02" db="EMBL/GenBank/DDBJ databases">
        <authorList>
            <person name="Dougan E. K."/>
            <person name="Rhodes N."/>
            <person name="Thang M."/>
            <person name="Chan C."/>
        </authorList>
    </citation>
    <scope>NUCLEOTIDE SEQUENCE</scope>
</reference>
<organism evidence="1 2">
    <name type="scientific">Symbiodinium natans</name>
    <dbReference type="NCBI Taxonomy" id="878477"/>
    <lineage>
        <taxon>Eukaryota</taxon>
        <taxon>Sar</taxon>
        <taxon>Alveolata</taxon>
        <taxon>Dinophyceae</taxon>
        <taxon>Suessiales</taxon>
        <taxon>Symbiodiniaceae</taxon>
        <taxon>Symbiodinium</taxon>
    </lineage>
</organism>
<proteinExistence type="predicted"/>
<evidence type="ECO:0000313" key="2">
    <source>
        <dbReference type="Proteomes" id="UP000604046"/>
    </source>
</evidence>
<dbReference type="Proteomes" id="UP000604046">
    <property type="component" value="Unassembled WGS sequence"/>
</dbReference>
<sequence length="242" mass="27068">DIGLRRSHWRSPGLQNVGDRKLLVGARKSSATWCYREGPGSFFHGKQRFLYAWVFEAPVLWDTPAPYKQSPSVRWTVLEAAAPSRSVAAPSSSENELERGVEPRSALVLYNTTLNRAEGMLHVLDVQEFASVQAAEEYVCKQKWYCACMPRGKGPIYVLQVQAESWLQPVPGTLQTRALRPAACNIQTMRSRRPTQSLADTALQGAAPAMSLYASCQHFVDRLCVEDVKKLQANLALLDDWM</sequence>
<keyword evidence="2" id="KW-1185">Reference proteome</keyword>